<evidence type="ECO:0000256" key="8">
    <source>
        <dbReference type="PIRSR" id="PIRSR600175-2"/>
    </source>
</evidence>
<dbReference type="GO" id="GO:0005886">
    <property type="term" value="C:plasma membrane"/>
    <property type="evidence" value="ECO:0007669"/>
    <property type="project" value="TreeGrafter"/>
</dbReference>
<keyword evidence="7" id="KW-0915">Sodium</keyword>
<feature type="binding site" evidence="7">
    <location>
        <position position="140"/>
    </location>
    <ligand>
        <name>Na(+)</name>
        <dbReference type="ChEBI" id="CHEBI:29101"/>
        <label>1</label>
    </ligand>
</feature>
<keyword evidence="5 10" id="KW-1133">Transmembrane helix</keyword>
<dbReference type="GO" id="GO:0035725">
    <property type="term" value="P:sodium ion transmembrane transport"/>
    <property type="evidence" value="ECO:0007669"/>
    <property type="project" value="TreeGrafter"/>
</dbReference>
<feature type="binding site" evidence="7">
    <location>
        <position position="144"/>
    </location>
    <ligand>
        <name>Na(+)</name>
        <dbReference type="ChEBI" id="CHEBI:29101"/>
        <label>1</label>
    </ligand>
</feature>
<evidence type="ECO:0000256" key="2">
    <source>
        <dbReference type="ARBA" id="ARBA00022448"/>
    </source>
</evidence>
<feature type="disulfide bond" evidence="8">
    <location>
        <begin position="294"/>
        <end position="303"/>
    </location>
</feature>
<keyword evidence="3 10" id="KW-0812">Transmembrane</keyword>
<feature type="compositionally biased region" description="Polar residues" evidence="9">
    <location>
        <begin position="1"/>
        <end position="20"/>
    </location>
</feature>
<dbReference type="AlphaFoldDB" id="A0A0N4XAA8"/>
<dbReference type="Pfam" id="PF00209">
    <property type="entry name" value="SNF"/>
    <property type="match status" value="2"/>
</dbReference>
<feature type="transmembrane region" description="Helical" evidence="10">
    <location>
        <begin position="248"/>
        <end position="281"/>
    </location>
</feature>
<keyword evidence="7" id="KW-0479">Metal-binding</keyword>
<reference evidence="13" key="1">
    <citation type="submission" date="2017-02" db="UniProtKB">
        <authorList>
            <consortium name="WormBaseParasite"/>
        </authorList>
    </citation>
    <scope>IDENTIFICATION</scope>
</reference>
<dbReference type="SUPFAM" id="SSF161070">
    <property type="entry name" value="SNF-like"/>
    <property type="match status" value="3"/>
</dbReference>
<evidence type="ECO:0000313" key="13">
    <source>
        <dbReference type="WBParaSite" id="HPLM_0002130301-mRNA-1"/>
    </source>
</evidence>
<dbReference type="GO" id="GO:0006865">
    <property type="term" value="P:amino acid transport"/>
    <property type="evidence" value="ECO:0007669"/>
    <property type="project" value="TreeGrafter"/>
</dbReference>
<dbReference type="GO" id="GO:0015293">
    <property type="term" value="F:symporter activity"/>
    <property type="evidence" value="ECO:0007669"/>
    <property type="project" value="UniProtKB-KW"/>
</dbReference>
<feature type="transmembrane region" description="Helical" evidence="10">
    <location>
        <begin position="60"/>
        <end position="79"/>
    </location>
</feature>
<keyword evidence="8" id="KW-1015">Disulfide bond</keyword>
<gene>
    <name evidence="11" type="ORF">HPLM_LOCUS21292</name>
</gene>
<evidence type="ECO:0000256" key="4">
    <source>
        <dbReference type="ARBA" id="ARBA00022847"/>
    </source>
</evidence>
<dbReference type="WBParaSite" id="HPLM_0002130301-mRNA-1">
    <property type="protein sequence ID" value="HPLM_0002130301-mRNA-1"/>
    <property type="gene ID" value="HPLM_0002130301"/>
</dbReference>
<accession>A0A0N4XAA8</accession>
<evidence type="ECO:0000256" key="10">
    <source>
        <dbReference type="SAM" id="Phobius"/>
    </source>
</evidence>
<evidence type="ECO:0000256" key="1">
    <source>
        <dbReference type="ARBA" id="ARBA00004141"/>
    </source>
</evidence>
<feature type="transmembrane region" description="Helical" evidence="10">
    <location>
        <begin position="158"/>
        <end position="177"/>
    </location>
</feature>
<feature type="binding site" evidence="7">
    <location>
        <position position="137"/>
    </location>
    <ligand>
        <name>Na(+)</name>
        <dbReference type="ChEBI" id="CHEBI:29101"/>
        <label>1</label>
    </ligand>
</feature>
<evidence type="ECO:0000256" key="6">
    <source>
        <dbReference type="ARBA" id="ARBA00023136"/>
    </source>
</evidence>
<dbReference type="PROSITE" id="PS50267">
    <property type="entry name" value="NA_NEUROTRAN_SYMP_3"/>
    <property type="match status" value="1"/>
</dbReference>
<name>A0A0N4XAA8_HAEPC</name>
<dbReference type="PRINTS" id="PR00176">
    <property type="entry name" value="NANEUSMPORT"/>
</dbReference>
<keyword evidence="12" id="KW-1185">Reference proteome</keyword>
<evidence type="ECO:0000256" key="3">
    <source>
        <dbReference type="ARBA" id="ARBA00022692"/>
    </source>
</evidence>
<dbReference type="PANTHER" id="PTHR11616">
    <property type="entry name" value="SODIUM/CHLORIDE DEPENDENT TRANSPORTER"/>
    <property type="match status" value="1"/>
</dbReference>
<keyword evidence="6 10" id="KW-0472">Membrane</keyword>
<evidence type="ECO:0000256" key="9">
    <source>
        <dbReference type="SAM" id="MobiDB-lite"/>
    </source>
</evidence>
<dbReference type="InterPro" id="IPR000175">
    <property type="entry name" value="Na/ntran_symport"/>
</dbReference>
<dbReference type="Proteomes" id="UP000268014">
    <property type="component" value="Unassembled WGS sequence"/>
</dbReference>
<keyword evidence="2" id="KW-0813">Transport</keyword>
<dbReference type="GO" id="GO:0046872">
    <property type="term" value="F:metal ion binding"/>
    <property type="evidence" value="ECO:0007669"/>
    <property type="project" value="UniProtKB-KW"/>
</dbReference>
<reference evidence="11 12" key="2">
    <citation type="submission" date="2018-11" db="EMBL/GenBank/DDBJ databases">
        <authorList>
            <consortium name="Pathogen Informatics"/>
        </authorList>
    </citation>
    <scope>NUCLEOTIDE SEQUENCE [LARGE SCALE GENOMIC DNA]</scope>
    <source>
        <strain evidence="11 12">MHpl1</strain>
    </source>
</reference>
<keyword evidence="4" id="KW-0769">Symport</keyword>
<dbReference type="STRING" id="6290.A0A0N4XAA8"/>
<evidence type="ECO:0000256" key="5">
    <source>
        <dbReference type="ARBA" id="ARBA00022989"/>
    </source>
</evidence>
<dbReference type="EMBL" id="UZAF01023217">
    <property type="protein sequence ID" value="VDO89006.1"/>
    <property type="molecule type" value="Genomic_DNA"/>
</dbReference>
<feature type="transmembrane region" description="Helical" evidence="10">
    <location>
        <begin position="128"/>
        <end position="146"/>
    </location>
</feature>
<dbReference type="PANTHER" id="PTHR11616:SF326">
    <property type="entry name" value="SODIUM-DEPENDENT TRANSPORTER SNF-5"/>
    <property type="match status" value="1"/>
</dbReference>
<dbReference type="InterPro" id="IPR037272">
    <property type="entry name" value="SNS_sf"/>
</dbReference>
<dbReference type="OrthoDB" id="6581954at2759"/>
<proteinExistence type="predicted"/>
<feature type="region of interest" description="Disordered" evidence="9">
    <location>
        <begin position="1"/>
        <end position="29"/>
    </location>
</feature>
<evidence type="ECO:0000313" key="11">
    <source>
        <dbReference type="EMBL" id="VDO89006.1"/>
    </source>
</evidence>
<comment type="subcellular location">
    <subcellularLocation>
        <location evidence="1">Membrane</location>
        <topology evidence="1">Multi-pass membrane protein</topology>
    </subcellularLocation>
</comment>
<organism evidence="13">
    <name type="scientific">Haemonchus placei</name>
    <name type="common">Barber's pole worm</name>
    <dbReference type="NCBI Taxonomy" id="6290"/>
    <lineage>
        <taxon>Eukaryota</taxon>
        <taxon>Metazoa</taxon>
        <taxon>Ecdysozoa</taxon>
        <taxon>Nematoda</taxon>
        <taxon>Chromadorea</taxon>
        <taxon>Rhabditida</taxon>
        <taxon>Rhabditina</taxon>
        <taxon>Rhabditomorpha</taxon>
        <taxon>Strongyloidea</taxon>
        <taxon>Trichostrongylidae</taxon>
        <taxon>Haemonchus</taxon>
    </lineage>
</organism>
<evidence type="ECO:0000256" key="7">
    <source>
        <dbReference type="PIRSR" id="PIRSR600175-1"/>
    </source>
</evidence>
<protein>
    <submittedName>
        <fullName evidence="13">Transporter</fullName>
    </submittedName>
</protein>
<evidence type="ECO:0000313" key="12">
    <source>
        <dbReference type="Proteomes" id="UP000268014"/>
    </source>
</evidence>
<sequence length="344" mass="38743">MTEQSTADNAKTPEETNLVQSVEAEKAAPPSIPKKEKILSVKVHLKNPTVFTIGYRSAFLFPYFICAVFFGLPSLYLEMLVGQYMNCGPSMLFRHYLPALQVYLYFFVSESASQSLVGNKGRGNWGSQMEFLLATIGLTVGLGNVWRFPALAYNNGGSAFLFPYFICAVFFGLPSLYLEMLVGQYMNCGPSMLFRHYLPALQGSITSMLCQDLVPVFIEPYSATIPFLSRAHNLLPIGPRYSSFSNEFSYFVGLGWSMTLISLTVSIYYCVIIAWGFLYLYSAATGQMPTWGSCYNSWNDIYCTDEELMKECARKDPYHPIAFNGSCIAMVFKEMKTPFDQYFT</sequence>